<proteinExistence type="predicted"/>
<reference evidence="3 4" key="1">
    <citation type="submission" date="2020-05" db="EMBL/GenBank/DDBJ databases">
        <title>MicrobeNet Type strains.</title>
        <authorList>
            <person name="Nicholson A.C."/>
        </authorList>
    </citation>
    <scope>NUCLEOTIDE SEQUENCE [LARGE SCALE GENOMIC DNA]</scope>
    <source>
        <strain evidence="3 4">JCM 14547</strain>
    </source>
</reference>
<dbReference type="RefSeq" id="WP_171202161.1">
    <property type="nucleotide sequence ID" value="NZ_BAAANP010000024.1"/>
</dbReference>
<feature type="region of interest" description="Disordered" evidence="1">
    <location>
        <begin position="34"/>
        <end position="71"/>
    </location>
</feature>
<protein>
    <submittedName>
        <fullName evidence="3">SnoaL-like domain-containing protein</fullName>
    </submittedName>
</protein>
<dbReference type="EMBL" id="JABEMA010000032">
    <property type="protein sequence ID" value="NNH22311.1"/>
    <property type="molecule type" value="Genomic_DNA"/>
</dbReference>
<dbReference type="AlphaFoldDB" id="A0A849BI91"/>
<dbReference type="Proteomes" id="UP000555552">
    <property type="component" value="Unassembled WGS sequence"/>
</dbReference>
<name>A0A849BI91_9ACTN</name>
<evidence type="ECO:0000313" key="4">
    <source>
        <dbReference type="Proteomes" id="UP000555552"/>
    </source>
</evidence>
<sequence length="231" mass="23194">MRGRRAVGTALPLACAAALLVGCSGGSGAEVVVPDGTVTGSSPAVDPAPTPPSAAPSPTGGDGGAGPSAPSAVEGDVLVVEETPRTAPDQPPHEAELRVTTPVSGEQVAVVAAWEAFWEQLAVTFGVPRFDPTAMGEVATGEALAAVRTYADDLAARDVRLSGRATTVADAVVVDGDTAVVEGCSLAQDVEIDDRGAPQEAPRGPTSLRTELVREGGAWRVSSYGIVEGLC</sequence>
<evidence type="ECO:0000256" key="1">
    <source>
        <dbReference type="SAM" id="MobiDB-lite"/>
    </source>
</evidence>
<dbReference type="PROSITE" id="PS51257">
    <property type="entry name" value="PROKAR_LIPOPROTEIN"/>
    <property type="match status" value="1"/>
</dbReference>
<gene>
    <name evidence="3" type="ORF">HLB09_04260</name>
</gene>
<keyword evidence="2" id="KW-0732">Signal</keyword>
<organism evidence="3 4">
    <name type="scientific">Pseudokineococcus marinus</name>
    <dbReference type="NCBI Taxonomy" id="351215"/>
    <lineage>
        <taxon>Bacteria</taxon>
        <taxon>Bacillati</taxon>
        <taxon>Actinomycetota</taxon>
        <taxon>Actinomycetes</taxon>
        <taxon>Kineosporiales</taxon>
        <taxon>Kineosporiaceae</taxon>
        <taxon>Pseudokineococcus</taxon>
    </lineage>
</organism>
<keyword evidence="4" id="KW-1185">Reference proteome</keyword>
<feature type="compositionally biased region" description="Pro residues" evidence="1">
    <location>
        <begin position="46"/>
        <end position="55"/>
    </location>
</feature>
<evidence type="ECO:0000313" key="3">
    <source>
        <dbReference type="EMBL" id="NNH22311.1"/>
    </source>
</evidence>
<feature type="signal peptide" evidence="2">
    <location>
        <begin position="1"/>
        <end position="29"/>
    </location>
</feature>
<comment type="caution">
    <text evidence="3">The sequence shown here is derived from an EMBL/GenBank/DDBJ whole genome shotgun (WGS) entry which is preliminary data.</text>
</comment>
<evidence type="ECO:0000256" key="2">
    <source>
        <dbReference type="SAM" id="SignalP"/>
    </source>
</evidence>
<feature type="chain" id="PRO_5032850716" evidence="2">
    <location>
        <begin position="30"/>
        <end position="231"/>
    </location>
</feature>
<accession>A0A849BI91</accession>